<protein>
    <submittedName>
        <fullName evidence="1">Uncharacterized protein</fullName>
    </submittedName>
</protein>
<proteinExistence type="predicted"/>
<evidence type="ECO:0000313" key="1">
    <source>
        <dbReference type="EMBL" id="KKK98602.1"/>
    </source>
</evidence>
<reference evidence="1" key="1">
    <citation type="journal article" date="2015" name="Nature">
        <title>Complex archaea that bridge the gap between prokaryotes and eukaryotes.</title>
        <authorList>
            <person name="Spang A."/>
            <person name="Saw J.H."/>
            <person name="Jorgensen S.L."/>
            <person name="Zaremba-Niedzwiedzka K."/>
            <person name="Martijn J."/>
            <person name="Lind A.E."/>
            <person name="van Eijk R."/>
            <person name="Schleper C."/>
            <person name="Guy L."/>
            <person name="Ettema T.J."/>
        </authorList>
    </citation>
    <scope>NUCLEOTIDE SEQUENCE</scope>
</reference>
<dbReference type="AlphaFoldDB" id="A0A0F8ZXE6"/>
<organism evidence="1">
    <name type="scientific">marine sediment metagenome</name>
    <dbReference type="NCBI Taxonomy" id="412755"/>
    <lineage>
        <taxon>unclassified sequences</taxon>
        <taxon>metagenomes</taxon>
        <taxon>ecological metagenomes</taxon>
    </lineage>
</organism>
<comment type="caution">
    <text evidence="1">The sequence shown here is derived from an EMBL/GenBank/DDBJ whole genome shotgun (WGS) entry which is preliminary data.</text>
</comment>
<sequence>MRSSNPKRWDLSRGKWKLNQVIKEYLKMTPDPVTVDTLLRYLKSQGYHPTDTRRVLAQFVEIDDKGHVTLKGGG</sequence>
<accession>A0A0F8ZXE6</accession>
<gene>
    <name evidence="1" type="ORF">LCGC14_2641100</name>
</gene>
<name>A0A0F8ZXE6_9ZZZZ</name>
<dbReference type="EMBL" id="LAZR01045553">
    <property type="protein sequence ID" value="KKK98602.1"/>
    <property type="molecule type" value="Genomic_DNA"/>
</dbReference>